<dbReference type="Pfam" id="PF20102">
    <property type="entry name" value="DUF6492"/>
    <property type="match status" value="1"/>
</dbReference>
<reference evidence="1" key="1">
    <citation type="submission" date="2023-03" db="EMBL/GenBank/DDBJ databases">
        <authorList>
            <person name="Cleenwerck I."/>
        </authorList>
    </citation>
    <scope>NUCLEOTIDE SEQUENCE</scope>
    <source>
        <strain evidence="1">LMG 32879</strain>
    </source>
</reference>
<dbReference type="Proteomes" id="UP001176960">
    <property type="component" value="Unassembled WGS sequence"/>
</dbReference>
<organism evidence="1 2">
    <name type="scientific">Brytella acorum</name>
    <dbReference type="NCBI Taxonomy" id="2959299"/>
    <lineage>
        <taxon>Bacteria</taxon>
        <taxon>Pseudomonadati</taxon>
        <taxon>Pseudomonadota</taxon>
        <taxon>Alphaproteobacteria</taxon>
        <taxon>Acetobacterales</taxon>
        <taxon>Acetobacteraceae</taxon>
        <taxon>Brytella</taxon>
    </lineage>
</organism>
<evidence type="ECO:0000313" key="1">
    <source>
        <dbReference type="EMBL" id="CAI9122431.1"/>
    </source>
</evidence>
<dbReference type="AlphaFoldDB" id="A0AA35UJ05"/>
<comment type="caution">
    <text evidence="1">The sequence shown here is derived from an EMBL/GenBank/DDBJ whole genome shotgun (WGS) entry which is preliminary data.</text>
</comment>
<keyword evidence="2" id="KW-1185">Reference proteome</keyword>
<proteinExistence type="predicted"/>
<dbReference type="InterPro" id="IPR045499">
    <property type="entry name" value="DUF6492"/>
</dbReference>
<dbReference type="RefSeq" id="WP_289844023.1">
    <property type="nucleotide sequence ID" value="NZ_CATKSH010000068.1"/>
</dbReference>
<protein>
    <submittedName>
        <fullName evidence="1">DUF6492 family protein</fullName>
    </submittedName>
</protein>
<dbReference type="EMBL" id="CATKSH010000068">
    <property type="protein sequence ID" value="CAI9122431.1"/>
    <property type="molecule type" value="Genomic_DNA"/>
</dbReference>
<name>A0AA35UJ05_9PROT</name>
<evidence type="ECO:0000313" key="2">
    <source>
        <dbReference type="Proteomes" id="UP001176960"/>
    </source>
</evidence>
<accession>A0AA35UJ05</accession>
<gene>
    <name evidence="1" type="ORF">LMG32879_003298</name>
</gene>
<sequence>MSEIVFDETKIHVPEDFTDANDTLTFVTVVFSGEFANLLLQARSLSLYGNDAIKKWIIILNDEIEISEKNKIFISLRDELIGAHFEVVWIDRREMTDYDFSEIPGSRSQQIIKILVSNIIDDKLYVLLDAKNHAIRELKPDFFVRDDRPIVHKQEYEDWNPFTRWFFNAFNLLGLPPEKSLYEKYQSTTPYVMETDIAKKCMDKSIINSDKNWDYFISLGWDDIYSTTEFALYGAVFEFYKRESIFSEKNYVTLFDGYPNGQSEVMRFIGEIKNDKTKFFSVHRNRAPTLNMEESKYLAECWVSCGLFSCVESGIFFLRNGLMDDYKLST</sequence>